<organism evidence="16 17">
    <name type="scientific">Purpureocillium takamizusanense</name>
    <dbReference type="NCBI Taxonomy" id="2060973"/>
    <lineage>
        <taxon>Eukaryota</taxon>
        <taxon>Fungi</taxon>
        <taxon>Dikarya</taxon>
        <taxon>Ascomycota</taxon>
        <taxon>Pezizomycotina</taxon>
        <taxon>Sordariomycetes</taxon>
        <taxon>Hypocreomycetidae</taxon>
        <taxon>Hypocreales</taxon>
        <taxon>Ophiocordycipitaceae</taxon>
        <taxon>Purpureocillium</taxon>
    </lineage>
</organism>
<dbReference type="AlphaFoldDB" id="A0A9Q8VDQ2"/>
<dbReference type="GO" id="GO:0046872">
    <property type="term" value="F:metal ion binding"/>
    <property type="evidence" value="ECO:0007669"/>
    <property type="project" value="UniProtKB-KW"/>
</dbReference>
<evidence type="ECO:0000256" key="5">
    <source>
        <dbReference type="ARBA" id="ARBA00022692"/>
    </source>
</evidence>
<evidence type="ECO:0000256" key="1">
    <source>
        <dbReference type="ARBA" id="ARBA00004141"/>
    </source>
</evidence>
<dbReference type="Gene3D" id="3.60.10.10">
    <property type="entry name" value="Endonuclease/exonuclease/phosphatase"/>
    <property type="match status" value="1"/>
</dbReference>
<dbReference type="RefSeq" id="XP_047844513.1">
    <property type="nucleotide sequence ID" value="XM_047988517.1"/>
</dbReference>
<dbReference type="GO" id="GO:0004767">
    <property type="term" value="F:sphingomyelin phosphodiesterase activity"/>
    <property type="evidence" value="ECO:0007669"/>
    <property type="project" value="UniProtKB-EC"/>
</dbReference>
<dbReference type="OrthoDB" id="387657at2759"/>
<dbReference type="KEGG" id="ptkz:JDV02_007062"/>
<comment type="pathway">
    <text evidence="3">Sphingolipid metabolism.</text>
</comment>
<evidence type="ECO:0000313" key="16">
    <source>
        <dbReference type="EMBL" id="UNI21032.1"/>
    </source>
</evidence>
<feature type="domain" description="Endonuclease/exonuclease/phosphatase" evidence="15">
    <location>
        <begin position="42"/>
        <end position="352"/>
    </location>
</feature>
<feature type="transmembrane region" description="Helical" evidence="14">
    <location>
        <begin position="451"/>
        <end position="477"/>
    </location>
</feature>
<dbReference type="EC" id="3.1.4.12" evidence="16"/>
<keyword evidence="17" id="KW-1185">Reference proteome</keyword>
<keyword evidence="5 14" id="KW-0812">Transmembrane</keyword>
<protein>
    <submittedName>
        <fullName evidence="16">Sphingomyelin phosphodiesterase</fullName>
        <ecNumber evidence="16">3.1.4.12</ecNumber>
    </submittedName>
</protein>
<keyword evidence="11" id="KW-0443">Lipid metabolism</keyword>
<evidence type="ECO:0000256" key="2">
    <source>
        <dbReference type="ARBA" id="ARBA00004760"/>
    </source>
</evidence>
<evidence type="ECO:0000256" key="12">
    <source>
        <dbReference type="ARBA" id="ARBA00023136"/>
    </source>
</evidence>
<dbReference type="FunFam" id="3.60.10.10:FF:000059">
    <property type="entry name" value="Inositol phosphosphingolipids phospholipase C"/>
    <property type="match status" value="1"/>
</dbReference>
<evidence type="ECO:0000256" key="4">
    <source>
        <dbReference type="ARBA" id="ARBA00006335"/>
    </source>
</evidence>
<accession>A0A9Q8VDQ2</accession>
<keyword evidence="8" id="KW-0460">Magnesium</keyword>
<comment type="subcellular location">
    <subcellularLocation>
        <location evidence="1">Membrane</location>
        <topology evidence="1">Multi-pass membrane protein</topology>
    </subcellularLocation>
</comment>
<evidence type="ECO:0000256" key="11">
    <source>
        <dbReference type="ARBA" id="ARBA00023098"/>
    </source>
</evidence>
<dbReference type="GO" id="GO:0016020">
    <property type="term" value="C:membrane"/>
    <property type="evidence" value="ECO:0007669"/>
    <property type="project" value="UniProtKB-SubCell"/>
</dbReference>
<dbReference type="PANTHER" id="PTHR16320:SF24">
    <property type="entry name" value="PHOSPHODIESTERASE, PUTATIVE-RELATED"/>
    <property type="match status" value="1"/>
</dbReference>
<evidence type="ECO:0000256" key="13">
    <source>
        <dbReference type="SAM" id="MobiDB-lite"/>
    </source>
</evidence>
<keyword evidence="7 16" id="KW-0378">Hydrolase</keyword>
<reference evidence="16" key="1">
    <citation type="submission" date="2021-11" db="EMBL/GenBank/DDBJ databases">
        <title>Purpureocillium_takamizusanense_genome.</title>
        <authorList>
            <person name="Nguyen N.-H."/>
        </authorList>
    </citation>
    <scope>NUCLEOTIDE SEQUENCE</scope>
    <source>
        <strain evidence="16">PT3</strain>
    </source>
</reference>
<dbReference type="Proteomes" id="UP000829364">
    <property type="component" value="Chromosome 6"/>
</dbReference>
<dbReference type="GO" id="GO:0006665">
    <property type="term" value="P:sphingolipid metabolic process"/>
    <property type="evidence" value="ECO:0007669"/>
    <property type="project" value="UniProtKB-KW"/>
</dbReference>
<dbReference type="InterPro" id="IPR005135">
    <property type="entry name" value="Endo/exonuclease/phosphatase"/>
</dbReference>
<feature type="compositionally biased region" description="Polar residues" evidence="13">
    <location>
        <begin position="507"/>
        <end position="518"/>
    </location>
</feature>
<keyword evidence="9" id="KW-0746">Sphingolipid metabolism</keyword>
<evidence type="ECO:0000256" key="14">
    <source>
        <dbReference type="SAM" id="Phobius"/>
    </source>
</evidence>
<comment type="similarity">
    <text evidence="4">Belongs to the neutral sphingomyelinase family.</text>
</comment>
<dbReference type="PANTHER" id="PTHR16320">
    <property type="entry name" value="SPHINGOMYELINASE FAMILY MEMBER"/>
    <property type="match status" value="1"/>
</dbReference>
<evidence type="ECO:0000313" key="17">
    <source>
        <dbReference type="Proteomes" id="UP000829364"/>
    </source>
</evidence>
<dbReference type="GeneID" id="72069011"/>
<sequence length="518" mass="57060">MAAPGADADPGPAPDPGFESASAAAAASSWSGTTLPDELNLLTLNCWGLLHISTLRTPRLLAIGRHIARLDPPPHIVCLQECWVQDDYRAIRDATRLVLPHAKFYHSGAFGGGLAILSRWPIEESSMVPYPLNGRPTAFWRGDWYVGKGVACASVRFGPGDMDVVQVFNTHTHSPYESGPNDSYLCHRTAQAWEMSKLLRAACQRGHLVVALGDFNMYPRSLPHQIITARSPVRDVWRVLHPDSSIGPADFHLEKDRGLPVPTAEYNLSKNGTTSDGLYNTWRWTKNRQNKLRSGDPCPVDAAAQDVNGKRLDYIFASTGDVAASGRGWVVKDASVALTERHSELHVSLSDHFAVFATLKRHALPPSSATTARHGDDASPLSHLDAQLLSHPNSDHDALPISAYDEILAMTRWYFARERSQRRWRAVRFYASLAVWVGCLVAVWWSPRNFVAFLLVLLASLVLAAGVVEGLLALLFFSSEIRKLKEFEWEVENAKALALASRPDGSEASSPTTPRKLQ</sequence>
<keyword evidence="12 14" id="KW-0472">Membrane</keyword>
<dbReference type="InterPro" id="IPR036691">
    <property type="entry name" value="Endo/exonu/phosph_ase_sf"/>
</dbReference>
<dbReference type="InterPro" id="IPR038772">
    <property type="entry name" value="Sph/SMPD2-like"/>
</dbReference>
<feature type="region of interest" description="Disordered" evidence="13">
    <location>
        <begin position="498"/>
        <end position="518"/>
    </location>
</feature>
<evidence type="ECO:0000256" key="9">
    <source>
        <dbReference type="ARBA" id="ARBA00022919"/>
    </source>
</evidence>
<dbReference type="SUPFAM" id="SSF56219">
    <property type="entry name" value="DNase I-like"/>
    <property type="match status" value="1"/>
</dbReference>
<gene>
    <name evidence="16" type="primary">ISC1</name>
    <name evidence="16" type="ORF">JDV02_007062</name>
</gene>
<keyword evidence="10 14" id="KW-1133">Transmembrane helix</keyword>
<dbReference type="EMBL" id="CP086359">
    <property type="protein sequence ID" value="UNI21032.1"/>
    <property type="molecule type" value="Genomic_DNA"/>
</dbReference>
<evidence type="ECO:0000256" key="8">
    <source>
        <dbReference type="ARBA" id="ARBA00022842"/>
    </source>
</evidence>
<comment type="pathway">
    <text evidence="2">Lipid metabolism; sphingolipid metabolism.</text>
</comment>
<feature type="transmembrane region" description="Helical" evidence="14">
    <location>
        <begin position="427"/>
        <end position="445"/>
    </location>
</feature>
<evidence type="ECO:0000259" key="15">
    <source>
        <dbReference type="Pfam" id="PF03372"/>
    </source>
</evidence>
<proteinExistence type="inferred from homology"/>
<name>A0A9Q8VDQ2_9HYPO</name>
<evidence type="ECO:0000256" key="7">
    <source>
        <dbReference type="ARBA" id="ARBA00022801"/>
    </source>
</evidence>
<feature type="region of interest" description="Disordered" evidence="13">
    <location>
        <begin position="1"/>
        <end position="20"/>
    </location>
</feature>
<keyword evidence="6" id="KW-0479">Metal-binding</keyword>
<evidence type="ECO:0000256" key="3">
    <source>
        <dbReference type="ARBA" id="ARBA00004991"/>
    </source>
</evidence>
<dbReference type="Pfam" id="PF03372">
    <property type="entry name" value="Exo_endo_phos"/>
    <property type="match status" value="1"/>
</dbReference>
<evidence type="ECO:0000256" key="10">
    <source>
        <dbReference type="ARBA" id="ARBA00022989"/>
    </source>
</evidence>
<evidence type="ECO:0000256" key="6">
    <source>
        <dbReference type="ARBA" id="ARBA00022723"/>
    </source>
</evidence>